<gene>
    <name evidence="2" type="ORF">GCM10009019_22930</name>
</gene>
<dbReference type="AlphaFoldDB" id="A0AAV3T323"/>
<feature type="transmembrane region" description="Helical" evidence="1">
    <location>
        <begin position="33"/>
        <end position="51"/>
    </location>
</feature>
<dbReference type="GeneID" id="68573025"/>
<protein>
    <recommendedName>
        <fullName evidence="4">HTH iclR-type domain-containing protein</fullName>
    </recommendedName>
</protein>
<evidence type="ECO:0008006" key="4">
    <source>
        <dbReference type="Google" id="ProtNLM"/>
    </source>
</evidence>
<keyword evidence="1" id="KW-0472">Membrane</keyword>
<sequence>MPALLENDHARELGGVVALAVLLAAFTDMDASTAALMVGLLGGVTATNWLIDAYDLPGETSRGAYGLLVVLAAAFVAITTVPRTPAVVAFAGLLAAFGAWSVLDAYTAFRYEDDADTHAFLRGVDDDGTEVMLRMQTMNAINRELKNADGTRTPSELADALALTETRVEPALSYLASKGHAERVEDGYRATPPRWGRLHPVVAFARWLPRRILAPARRLRG</sequence>
<feature type="transmembrane region" description="Helical" evidence="1">
    <location>
        <begin position="63"/>
        <end position="81"/>
    </location>
</feature>
<name>A0AAV3T323_9EURY</name>
<organism evidence="2 3">
    <name type="scientific">Salarchaeum japonicum</name>
    <dbReference type="NCBI Taxonomy" id="555573"/>
    <lineage>
        <taxon>Archaea</taxon>
        <taxon>Methanobacteriati</taxon>
        <taxon>Methanobacteriota</taxon>
        <taxon>Stenosarchaea group</taxon>
        <taxon>Halobacteria</taxon>
        <taxon>Halobacteriales</taxon>
        <taxon>Halobacteriaceae</taxon>
    </lineage>
</organism>
<feature type="transmembrane region" description="Helical" evidence="1">
    <location>
        <begin position="87"/>
        <end position="109"/>
    </location>
</feature>
<keyword evidence="3" id="KW-1185">Reference proteome</keyword>
<keyword evidence="1" id="KW-1133">Transmembrane helix</keyword>
<evidence type="ECO:0000313" key="3">
    <source>
        <dbReference type="Proteomes" id="UP001500194"/>
    </source>
</evidence>
<evidence type="ECO:0000256" key="1">
    <source>
        <dbReference type="SAM" id="Phobius"/>
    </source>
</evidence>
<comment type="caution">
    <text evidence="2">The sequence shown here is derived from an EMBL/GenBank/DDBJ whole genome shotgun (WGS) entry which is preliminary data.</text>
</comment>
<reference evidence="2 3" key="1">
    <citation type="journal article" date="2019" name="Int. J. Syst. Evol. Microbiol.">
        <title>The Global Catalogue of Microorganisms (GCM) 10K type strain sequencing project: providing services to taxonomists for standard genome sequencing and annotation.</title>
        <authorList>
            <consortium name="The Broad Institute Genomics Platform"/>
            <consortium name="The Broad Institute Genome Sequencing Center for Infectious Disease"/>
            <person name="Wu L."/>
            <person name="Ma J."/>
        </authorList>
    </citation>
    <scope>NUCLEOTIDE SEQUENCE [LARGE SCALE GENOMIC DNA]</scope>
    <source>
        <strain evidence="2 3">JCM 16327</strain>
    </source>
</reference>
<dbReference type="Proteomes" id="UP001500194">
    <property type="component" value="Unassembled WGS sequence"/>
</dbReference>
<keyword evidence="1" id="KW-0812">Transmembrane</keyword>
<accession>A0AAV3T323</accession>
<dbReference type="RefSeq" id="WP_227259620.1">
    <property type="nucleotide sequence ID" value="NZ_BAAADU010000002.1"/>
</dbReference>
<evidence type="ECO:0000313" key="2">
    <source>
        <dbReference type="EMBL" id="GAA0658039.1"/>
    </source>
</evidence>
<proteinExistence type="predicted"/>
<dbReference type="EMBL" id="BAAADU010000002">
    <property type="protein sequence ID" value="GAA0658039.1"/>
    <property type="molecule type" value="Genomic_DNA"/>
</dbReference>